<protein>
    <recommendedName>
        <fullName evidence="4">HYR domain-containing protein</fullName>
    </recommendedName>
</protein>
<evidence type="ECO:0000313" key="3">
    <source>
        <dbReference type="Proteomes" id="UP000177383"/>
    </source>
</evidence>
<accession>A0A1F5ZMU4</accession>
<feature type="transmembrane region" description="Helical" evidence="1">
    <location>
        <begin position="6"/>
        <end position="27"/>
    </location>
</feature>
<keyword evidence="1" id="KW-0812">Transmembrane</keyword>
<dbReference type="STRING" id="1798375.A2773_06235"/>
<dbReference type="Proteomes" id="UP000177383">
    <property type="component" value="Unassembled WGS sequence"/>
</dbReference>
<organism evidence="2 3">
    <name type="scientific">Candidatus Gottesmanbacteria bacterium RIFCSPHIGHO2_01_FULL_39_10</name>
    <dbReference type="NCBI Taxonomy" id="1798375"/>
    <lineage>
        <taxon>Bacteria</taxon>
        <taxon>Candidatus Gottesmaniibacteriota</taxon>
    </lineage>
</organism>
<dbReference type="AlphaFoldDB" id="A0A1F5ZMU4"/>
<evidence type="ECO:0008006" key="4">
    <source>
        <dbReference type="Google" id="ProtNLM"/>
    </source>
</evidence>
<dbReference type="EMBL" id="MFJE01000044">
    <property type="protein sequence ID" value="OGG13644.1"/>
    <property type="molecule type" value="Genomic_DNA"/>
</dbReference>
<proteinExistence type="predicted"/>
<comment type="caution">
    <text evidence="2">The sequence shown here is derived from an EMBL/GenBank/DDBJ whole genome shotgun (WGS) entry which is preliminary data.</text>
</comment>
<sequence>MNTKNMNIIIAVGVVALVILGGGFYFLSQRQEPIIPVNKLACKETFFNYVVGKPEIIVTAKGEDTKETSSVNCQFSYTTPDGTPSASTITADLKDAPGGKSWGCIDKDKLFPKGSTQYEVTVTDNRGETSTCQSTIFLQ</sequence>
<reference evidence="2 3" key="1">
    <citation type="journal article" date="2016" name="Nat. Commun.">
        <title>Thousands of microbial genomes shed light on interconnected biogeochemical processes in an aquifer system.</title>
        <authorList>
            <person name="Anantharaman K."/>
            <person name="Brown C.T."/>
            <person name="Hug L.A."/>
            <person name="Sharon I."/>
            <person name="Castelle C.J."/>
            <person name="Probst A.J."/>
            <person name="Thomas B.C."/>
            <person name="Singh A."/>
            <person name="Wilkins M.J."/>
            <person name="Karaoz U."/>
            <person name="Brodie E.L."/>
            <person name="Williams K.H."/>
            <person name="Hubbard S.S."/>
            <person name="Banfield J.F."/>
        </authorList>
    </citation>
    <scope>NUCLEOTIDE SEQUENCE [LARGE SCALE GENOMIC DNA]</scope>
</reference>
<gene>
    <name evidence="2" type="ORF">A2773_06235</name>
</gene>
<evidence type="ECO:0000313" key="2">
    <source>
        <dbReference type="EMBL" id="OGG13644.1"/>
    </source>
</evidence>
<name>A0A1F5ZMU4_9BACT</name>
<keyword evidence="1" id="KW-1133">Transmembrane helix</keyword>
<keyword evidence="1" id="KW-0472">Membrane</keyword>
<evidence type="ECO:0000256" key="1">
    <source>
        <dbReference type="SAM" id="Phobius"/>
    </source>
</evidence>